<dbReference type="STRING" id="33959.BBP16_04080"/>
<evidence type="ECO:0000313" key="2">
    <source>
        <dbReference type="EMBL" id="AOG26112.1"/>
    </source>
</evidence>
<dbReference type="EMBL" id="NIBD01000013">
    <property type="protein sequence ID" value="PAB56184.1"/>
    <property type="molecule type" value="Genomic_DNA"/>
</dbReference>
<reference evidence="4" key="6">
    <citation type="journal article" date="2021" name="PeerJ">
        <title>Extensive microbial diversity within the chicken gut microbiome revealed by metagenomics and culture.</title>
        <authorList>
            <person name="Gilroy R."/>
            <person name="Ravi A."/>
            <person name="Getino M."/>
            <person name="Pursley I."/>
            <person name="Horton D.L."/>
            <person name="Alikhan N.F."/>
            <person name="Baker D."/>
            <person name="Gharbi K."/>
            <person name="Hall N."/>
            <person name="Watson M."/>
            <person name="Adriaenssens E.M."/>
            <person name="Foster-Nyarko E."/>
            <person name="Jarju S."/>
            <person name="Secka A."/>
            <person name="Antonio M."/>
            <person name="Oren A."/>
            <person name="Chaudhuri R.R."/>
            <person name="La Ragione R."/>
            <person name="Hildebrand F."/>
            <person name="Pallen M.J."/>
        </authorList>
    </citation>
    <scope>NUCLEOTIDE SEQUENCE</scope>
    <source>
        <strain evidence="4">CHK192-2623</strain>
    </source>
</reference>
<dbReference type="OrthoDB" id="2309870at2"/>
<evidence type="ECO:0000313" key="12">
    <source>
        <dbReference type="Proteomes" id="UP000216448"/>
    </source>
</evidence>
<reference evidence="11 12" key="3">
    <citation type="submission" date="2017-05" db="EMBL/GenBank/DDBJ databases">
        <title>Lactobacillus johnsonii from commercial turkeys.</title>
        <authorList>
            <person name="Johnson T.J."/>
            <person name="Youmans B."/>
        </authorList>
    </citation>
    <scope>NUCLEOTIDE SEQUENCE [LARGE SCALE GENOMIC DNA]</scope>
    <source>
        <strain evidence="7 11">UMNLJ114</strain>
        <strain evidence="6 12">UMNLJ54</strain>
    </source>
</reference>
<evidence type="ECO:0000313" key="7">
    <source>
        <dbReference type="EMBL" id="PAB56184.1"/>
    </source>
</evidence>
<evidence type="ECO:0000313" key="6">
    <source>
        <dbReference type="EMBL" id="PAB51894.1"/>
    </source>
</evidence>
<evidence type="ECO:0000313" key="4">
    <source>
        <dbReference type="EMBL" id="HJE48769.1"/>
    </source>
</evidence>
<evidence type="ECO:0000313" key="5">
    <source>
        <dbReference type="EMBL" id="KXN75751.1"/>
    </source>
</evidence>
<dbReference type="Proteomes" id="UP000216448">
    <property type="component" value="Unassembled WGS sequence"/>
</dbReference>
<evidence type="ECO:0000313" key="9">
    <source>
        <dbReference type="Proteomes" id="UP000070346"/>
    </source>
</evidence>
<feature type="transmembrane region" description="Helical" evidence="1">
    <location>
        <begin position="46"/>
        <end position="67"/>
    </location>
</feature>
<evidence type="ECO:0000256" key="1">
    <source>
        <dbReference type="SAM" id="Phobius"/>
    </source>
</evidence>
<evidence type="ECO:0000313" key="14">
    <source>
        <dbReference type="Proteomes" id="UP000510788"/>
    </source>
</evidence>
<reference evidence="5 9" key="1">
    <citation type="submission" date="2016-02" db="EMBL/GenBank/DDBJ databases">
        <title>Complete Genome Sequences of Lactobacillus johnsonii Strain W1.</title>
        <authorList>
            <person name="Sun Y."/>
            <person name="Wu X."/>
        </authorList>
    </citation>
    <scope>NUCLEOTIDE SEQUENCE [LARGE SCALE GENOMIC DNA]</scope>
    <source>
        <strain evidence="5 9">W1</strain>
    </source>
</reference>
<feature type="transmembrane region" description="Helical" evidence="1">
    <location>
        <begin position="20"/>
        <end position="39"/>
    </location>
</feature>
<dbReference type="EMBL" id="CP016400">
    <property type="protein sequence ID" value="AOG26112.1"/>
    <property type="molecule type" value="Genomic_DNA"/>
</dbReference>
<dbReference type="Proteomes" id="UP000070346">
    <property type="component" value="Unassembled WGS sequence"/>
</dbReference>
<dbReference type="Proteomes" id="UP000216008">
    <property type="component" value="Unassembled WGS sequence"/>
</dbReference>
<dbReference type="Proteomes" id="UP000283758">
    <property type="component" value="Chromosome"/>
</dbReference>
<keyword evidence="1" id="KW-0812">Transmembrane</keyword>
<dbReference type="EMBL" id="CP047409">
    <property type="protein sequence ID" value="QLL68711.1"/>
    <property type="molecule type" value="Genomic_DNA"/>
</dbReference>
<dbReference type="AlphaFoldDB" id="A0A137PLA7"/>
<reference evidence="8 14" key="5">
    <citation type="submission" date="2020-01" db="EMBL/GenBank/DDBJ databases">
        <title>Complete and circular genome sequences of six lactobacillus isolates from horses.</title>
        <authorList>
            <person name="Hassan H.M."/>
        </authorList>
    </citation>
    <scope>NUCLEOTIDE SEQUENCE [LARGE SCALE GENOMIC DNA]</scope>
    <source>
        <strain evidence="8 14">3DG</strain>
    </source>
</reference>
<keyword evidence="1" id="KW-1133">Transmembrane helix</keyword>
<gene>
    <name evidence="6" type="ORF">A3P64_09590</name>
    <name evidence="7" type="ORF">A3Q24_02595</name>
    <name evidence="5" type="ORF">AYJ53_04805</name>
    <name evidence="2" type="ORF">BBP16_04080</name>
    <name evidence="3" type="ORF">D7321_08070</name>
    <name evidence="8" type="ORF">GTO82_07620</name>
    <name evidence="4" type="ORF">K8V69_01090</name>
</gene>
<organism evidence="7 11">
    <name type="scientific">Lactobacillus johnsonii</name>
    <dbReference type="NCBI Taxonomy" id="33959"/>
    <lineage>
        <taxon>Bacteria</taxon>
        <taxon>Bacillati</taxon>
        <taxon>Bacillota</taxon>
        <taxon>Bacilli</taxon>
        <taxon>Lactobacillales</taxon>
        <taxon>Lactobacillaceae</taxon>
        <taxon>Lactobacillus</taxon>
    </lineage>
</organism>
<dbReference type="Proteomes" id="UP000094691">
    <property type="component" value="Chromosome"/>
</dbReference>
<protein>
    <submittedName>
        <fullName evidence="7">Uncharacterized protein</fullName>
    </submittedName>
</protein>
<proteinExistence type="predicted"/>
<dbReference type="RefSeq" id="WP_004893496.1">
    <property type="nucleotide sequence ID" value="NZ_CP021703.1"/>
</dbReference>
<evidence type="ECO:0000313" key="11">
    <source>
        <dbReference type="Proteomes" id="UP000216008"/>
    </source>
</evidence>
<dbReference type="Proteomes" id="UP000732527">
    <property type="component" value="Unassembled WGS sequence"/>
</dbReference>
<evidence type="ECO:0000313" key="3">
    <source>
        <dbReference type="EMBL" id="AZZ68057.1"/>
    </source>
</evidence>
<dbReference type="EMBL" id="CP032680">
    <property type="protein sequence ID" value="AZZ68057.1"/>
    <property type="molecule type" value="Genomic_DNA"/>
</dbReference>
<dbReference type="Proteomes" id="UP000510788">
    <property type="component" value="Chromosome"/>
</dbReference>
<evidence type="ECO:0000313" key="13">
    <source>
        <dbReference type="Proteomes" id="UP000283758"/>
    </source>
</evidence>
<keyword evidence="1" id="KW-0472">Membrane</keyword>
<reference evidence="3 13" key="4">
    <citation type="submission" date="2018-10" db="EMBL/GenBank/DDBJ databases">
        <title>Complete genome sequencing of Lactobacillus johnsonii ZLJ010.</title>
        <authorList>
            <person name="Zhang W."/>
            <person name="Ji H."/>
            <person name="Wang J."/>
            <person name="Zhang D."/>
            <person name="Liu H."/>
            <person name="Wang S."/>
            <person name="Wang Y."/>
        </authorList>
    </citation>
    <scope>NUCLEOTIDE SEQUENCE [LARGE SCALE GENOMIC DNA]</scope>
    <source>
        <strain evidence="3 13">ZLJ010</strain>
    </source>
</reference>
<reference evidence="2 10" key="2">
    <citation type="submission" date="2016-07" db="EMBL/GenBank/DDBJ databases">
        <title>Genome sequencing project for further understanding the molecular mechanisms of preventing non-alcoholic fatty liver disease.</title>
        <authorList>
            <person name="Wang H."/>
        </authorList>
    </citation>
    <scope>NUCLEOTIDE SEQUENCE [LARGE SCALE GENOMIC DNA]</scope>
    <source>
        <strain evidence="2 10">BS15</strain>
    </source>
</reference>
<dbReference type="EMBL" id="LSNG01000034">
    <property type="protein sequence ID" value="KXN75751.1"/>
    <property type="molecule type" value="Genomic_DNA"/>
</dbReference>
<evidence type="ECO:0000313" key="10">
    <source>
        <dbReference type="Proteomes" id="UP000094691"/>
    </source>
</evidence>
<dbReference type="EMBL" id="DYYQ01000009">
    <property type="protein sequence ID" value="HJE48769.1"/>
    <property type="molecule type" value="Genomic_DNA"/>
</dbReference>
<sequence length="69" mass="7967">MKKFIHNLSTDVNGIAEWAIIFYTVFPLVGFIASLVYLIKKEKIKANAVFFYALMGLLINVIFYMIFGR</sequence>
<dbReference type="EMBL" id="NIBB01000108">
    <property type="protein sequence ID" value="PAB51894.1"/>
    <property type="molecule type" value="Genomic_DNA"/>
</dbReference>
<accession>A0A137PLA7</accession>
<evidence type="ECO:0000313" key="8">
    <source>
        <dbReference type="EMBL" id="QLL68711.1"/>
    </source>
</evidence>
<name>A0A137PLA7_LACJH</name>
<reference evidence="4" key="7">
    <citation type="submission" date="2021-09" db="EMBL/GenBank/DDBJ databases">
        <authorList>
            <person name="Gilroy R."/>
        </authorList>
    </citation>
    <scope>NUCLEOTIDE SEQUENCE</scope>
    <source>
        <strain evidence="4">CHK192-2623</strain>
    </source>
</reference>